<evidence type="ECO:0000313" key="2">
    <source>
        <dbReference type="Proteomes" id="UP000886893"/>
    </source>
</evidence>
<proteinExistence type="predicted"/>
<dbReference type="AlphaFoldDB" id="A0A9D1KAG3"/>
<accession>A0A9D1KAG3</accession>
<feature type="non-terminal residue" evidence="1">
    <location>
        <position position="1"/>
    </location>
</feature>
<gene>
    <name evidence="1" type="ORF">IAD04_04440</name>
</gene>
<organism evidence="1 2">
    <name type="scientific">Candidatus Caccosoma faecigallinarum</name>
    <dbReference type="NCBI Taxonomy" id="2840720"/>
    <lineage>
        <taxon>Bacteria</taxon>
        <taxon>Bacillati</taxon>
        <taxon>Bacillota</taxon>
        <taxon>Bacillota incertae sedis</taxon>
        <taxon>Candidatus Caccosoma</taxon>
    </lineage>
</organism>
<protein>
    <submittedName>
        <fullName evidence="1">Uncharacterized protein</fullName>
    </submittedName>
</protein>
<dbReference type="Proteomes" id="UP000886893">
    <property type="component" value="Unassembled WGS sequence"/>
</dbReference>
<sequence>NDVRKIKEEYRFWLYLTFDNTNEGINFYVLDHKLYYLTDEVLYESKDKMNYKDFMPNDFQILNVTVMHDYGMYISGKVTTLLNGNLIWFNPSEYGIHELVAGDELIIKYTGEYEVQETYPGRVNADKMDIQSIDVIEADIVEFSVLTIPGSNELGLVPIDSKYNNYLLLNEGYVLSQDETFKKYDQYPEKTILYASLPKTTGSIRVDGLYDYKPRETISSTEYTDIRNALNLPELSINDVVEVRYERGYIGVAPGSLINIAYSFDMEDKYMVLNLLEMPVYEDTTNNWQVTGGGYTLYSIFTNDQRYDIKITNGYISIHQKHYKFLGEYISFKYPRLETNGFISYQETVEVWWNDTFICEIPTNELEFKQTDFYVSTEGDIVGNWVVKTGFGDLHFLEPKIFEHSNTYELTGLSLFELVEKYSNWQISQNGQPVQVEE</sequence>
<reference evidence="1" key="1">
    <citation type="submission" date="2020-10" db="EMBL/GenBank/DDBJ databases">
        <authorList>
            <person name="Gilroy R."/>
        </authorList>
    </citation>
    <scope>NUCLEOTIDE SEQUENCE</scope>
    <source>
        <strain evidence="1">14508</strain>
    </source>
</reference>
<evidence type="ECO:0000313" key="1">
    <source>
        <dbReference type="EMBL" id="HIT17603.1"/>
    </source>
</evidence>
<dbReference type="EMBL" id="DVKI01000137">
    <property type="protein sequence ID" value="HIT17603.1"/>
    <property type="molecule type" value="Genomic_DNA"/>
</dbReference>
<comment type="caution">
    <text evidence="1">The sequence shown here is derived from an EMBL/GenBank/DDBJ whole genome shotgun (WGS) entry which is preliminary data.</text>
</comment>
<name>A0A9D1KAG3_9FIRM</name>
<reference evidence="1" key="2">
    <citation type="journal article" date="2021" name="PeerJ">
        <title>Extensive microbial diversity within the chicken gut microbiome revealed by metagenomics and culture.</title>
        <authorList>
            <person name="Gilroy R."/>
            <person name="Ravi A."/>
            <person name="Getino M."/>
            <person name="Pursley I."/>
            <person name="Horton D.L."/>
            <person name="Alikhan N.F."/>
            <person name="Baker D."/>
            <person name="Gharbi K."/>
            <person name="Hall N."/>
            <person name="Watson M."/>
            <person name="Adriaenssens E.M."/>
            <person name="Foster-Nyarko E."/>
            <person name="Jarju S."/>
            <person name="Secka A."/>
            <person name="Antonio M."/>
            <person name="Oren A."/>
            <person name="Chaudhuri R.R."/>
            <person name="La Ragione R."/>
            <person name="Hildebrand F."/>
            <person name="Pallen M.J."/>
        </authorList>
    </citation>
    <scope>NUCLEOTIDE SEQUENCE</scope>
    <source>
        <strain evidence="1">14508</strain>
    </source>
</reference>